<dbReference type="Proteomes" id="UP001140949">
    <property type="component" value="Unassembled WGS sequence"/>
</dbReference>
<dbReference type="EMBL" id="JANAVB010021796">
    <property type="protein sequence ID" value="KAJ6825153.1"/>
    <property type="molecule type" value="Genomic_DNA"/>
</dbReference>
<dbReference type="AlphaFoldDB" id="A0AAX6G9L1"/>
<reference evidence="1" key="2">
    <citation type="submission" date="2023-04" db="EMBL/GenBank/DDBJ databases">
        <authorList>
            <person name="Bruccoleri R.E."/>
            <person name="Oakeley E.J."/>
            <person name="Faust A.-M."/>
            <person name="Dessus-Babus S."/>
            <person name="Altorfer M."/>
            <person name="Burckhardt D."/>
            <person name="Oertli M."/>
            <person name="Naumann U."/>
            <person name="Petersen F."/>
            <person name="Wong J."/>
        </authorList>
    </citation>
    <scope>NUCLEOTIDE SEQUENCE</scope>
    <source>
        <strain evidence="1">GSM-AAB239-AS_SAM_17_03QT</strain>
        <tissue evidence="1">Leaf</tissue>
    </source>
</reference>
<evidence type="ECO:0000313" key="2">
    <source>
        <dbReference type="Proteomes" id="UP001140949"/>
    </source>
</evidence>
<comment type="caution">
    <text evidence="1">The sequence shown here is derived from an EMBL/GenBank/DDBJ whole genome shotgun (WGS) entry which is preliminary data.</text>
</comment>
<gene>
    <name evidence="1" type="ORF">M6B38_378810</name>
</gene>
<accession>A0AAX6G9L1</accession>
<protein>
    <submittedName>
        <fullName evidence="1">Uncharacterized protein</fullName>
    </submittedName>
</protein>
<proteinExistence type="predicted"/>
<name>A0AAX6G9L1_IRIPA</name>
<reference evidence="1" key="1">
    <citation type="journal article" date="2023" name="GigaByte">
        <title>Genome assembly of the bearded iris, Iris pallida Lam.</title>
        <authorList>
            <person name="Bruccoleri R.E."/>
            <person name="Oakeley E.J."/>
            <person name="Faust A.M.E."/>
            <person name="Altorfer M."/>
            <person name="Dessus-Babus S."/>
            <person name="Burckhardt D."/>
            <person name="Oertli M."/>
            <person name="Naumann U."/>
            <person name="Petersen F."/>
            <person name="Wong J."/>
        </authorList>
    </citation>
    <scope>NUCLEOTIDE SEQUENCE</scope>
    <source>
        <strain evidence="1">GSM-AAB239-AS_SAM_17_03QT</strain>
    </source>
</reference>
<keyword evidence="2" id="KW-1185">Reference proteome</keyword>
<organism evidence="1 2">
    <name type="scientific">Iris pallida</name>
    <name type="common">Sweet iris</name>
    <dbReference type="NCBI Taxonomy" id="29817"/>
    <lineage>
        <taxon>Eukaryota</taxon>
        <taxon>Viridiplantae</taxon>
        <taxon>Streptophyta</taxon>
        <taxon>Embryophyta</taxon>
        <taxon>Tracheophyta</taxon>
        <taxon>Spermatophyta</taxon>
        <taxon>Magnoliopsida</taxon>
        <taxon>Liliopsida</taxon>
        <taxon>Asparagales</taxon>
        <taxon>Iridaceae</taxon>
        <taxon>Iridoideae</taxon>
        <taxon>Irideae</taxon>
        <taxon>Iris</taxon>
    </lineage>
</organism>
<evidence type="ECO:0000313" key="1">
    <source>
        <dbReference type="EMBL" id="KAJ6825153.1"/>
    </source>
</evidence>
<sequence>MAVNSSEGVARSSKGRCCSRRGSTILKVNATLEALPRRSMLALQSRRLSVDDEQVAHEEI</sequence>